<feature type="signal peptide" evidence="2">
    <location>
        <begin position="1"/>
        <end position="20"/>
    </location>
</feature>
<evidence type="ECO:0000256" key="1">
    <source>
        <dbReference type="SAM" id="MobiDB-lite"/>
    </source>
</evidence>
<reference evidence="3" key="1">
    <citation type="journal article" date="2013" name="J. Plant Res.">
        <title>Effect of fungi and light on seed germination of three Opuntia species from semiarid lands of central Mexico.</title>
        <authorList>
            <person name="Delgado-Sanchez P."/>
            <person name="Jimenez-Bremont J.F."/>
            <person name="Guerrero-Gonzalez Mde L."/>
            <person name="Flores J."/>
        </authorList>
    </citation>
    <scope>NUCLEOTIDE SEQUENCE</scope>
    <source>
        <tissue evidence="3">Cladode</tissue>
    </source>
</reference>
<feature type="compositionally biased region" description="Basic and acidic residues" evidence="1">
    <location>
        <begin position="123"/>
        <end position="134"/>
    </location>
</feature>
<feature type="region of interest" description="Disordered" evidence="1">
    <location>
        <begin position="68"/>
        <end position="143"/>
    </location>
</feature>
<dbReference type="EMBL" id="GISG01239226">
    <property type="protein sequence ID" value="MBA4668340.1"/>
    <property type="molecule type" value="Transcribed_RNA"/>
</dbReference>
<dbReference type="AlphaFoldDB" id="A0A7C9EHS0"/>
<feature type="chain" id="PRO_5036201234" evidence="2">
    <location>
        <begin position="21"/>
        <end position="143"/>
    </location>
</feature>
<sequence>MKSPRSLSFLLTLPFPSAFPAIFTDSGPFSAPIVSAFIVRGEPLTVLASENGSPNFLLEAEFRAPPNSISLSTSSPPFRNVSLAPKSRSPPESSIVAVLQRRKGKKTDPTEEPPESSIGSRSTKLDSEEREDRVSQISQFERL</sequence>
<reference evidence="3" key="2">
    <citation type="submission" date="2020-07" db="EMBL/GenBank/DDBJ databases">
        <authorList>
            <person name="Vera ALvarez R."/>
            <person name="Arias-Moreno D.M."/>
            <person name="Jimenez-Jacinto V."/>
            <person name="Jimenez-Bremont J.F."/>
            <person name="Swaminathan K."/>
            <person name="Moose S.P."/>
            <person name="Guerrero-Gonzalez M.L."/>
            <person name="Marino-Ramirez L."/>
            <person name="Landsman D."/>
            <person name="Rodriguez-Kessler M."/>
            <person name="Delgado-Sanchez P."/>
        </authorList>
    </citation>
    <scope>NUCLEOTIDE SEQUENCE</scope>
    <source>
        <tissue evidence="3">Cladode</tissue>
    </source>
</reference>
<proteinExistence type="predicted"/>
<keyword evidence="2" id="KW-0732">Signal</keyword>
<protein>
    <submittedName>
        <fullName evidence="3">Uncharacterized protein</fullName>
    </submittedName>
</protein>
<dbReference type="EMBL" id="GISG01239227">
    <property type="protein sequence ID" value="MBA4668341.1"/>
    <property type="molecule type" value="Transcribed_RNA"/>
</dbReference>
<evidence type="ECO:0000313" key="3">
    <source>
        <dbReference type="EMBL" id="MBA4668340.1"/>
    </source>
</evidence>
<name>A0A7C9EHS0_OPUST</name>
<feature type="compositionally biased region" description="Polar residues" evidence="1">
    <location>
        <begin position="68"/>
        <end position="77"/>
    </location>
</feature>
<evidence type="ECO:0000256" key="2">
    <source>
        <dbReference type="SAM" id="SignalP"/>
    </source>
</evidence>
<accession>A0A7C9EHS0</accession>
<organism evidence="3">
    <name type="scientific">Opuntia streptacantha</name>
    <name type="common">Prickly pear cactus</name>
    <name type="synonym">Opuntia cardona</name>
    <dbReference type="NCBI Taxonomy" id="393608"/>
    <lineage>
        <taxon>Eukaryota</taxon>
        <taxon>Viridiplantae</taxon>
        <taxon>Streptophyta</taxon>
        <taxon>Embryophyta</taxon>
        <taxon>Tracheophyta</taxon>
        <taxon>Spermatophyta</taxon>
        <taxon>Magnoliopsida</taxon>
        <taxon>eudicotyledons</taxon>
        <taxon>Gunneridae</taxon>
        <taxon>Pentapetalae</taxon>
        <taxon>Caryophyllales</taxon>
        <taxon>Cactineae</taxon>
        <taxon>Cactaceae</taxon>
        <taxon>Opuntioideae</taxon>
        <taxon>Opuntia</taxon>
    </lineage>
</organism>